<dbReference type="PANTHER" id="PTHR11748">
    <property type="entry name" value="D-LACTATE DEHYDROGENASE"/>
    <property type="match status" value="1"/>
</dbReference>
<evidence type="ECO:0000256" key="1">
    <source>
        <dbReference type="ARBA" id="ARBA00022630"/>
    </source>
</evidence>
<keyword evidence="1" id="KW-0285">Flavoprotein</keyword>
<feature type="domain" description="FAD-binding PCMH-type" evidence="4">
    <location>
        <begin position="1"/>
        <end position="175"/>
    </location>
</feature>
<dbReference type="InterPro" id="IPR016166">
    <property type="entry name" value="FAD-bd_PCMH"/>
</dbReference>
<dbReference type="EMBL" id="JACHWU010000001">
    <property type="protein sequence ID" value="MBB3049356.1"/>
    <property type="molecule type" value="Genomic_DNA"/>
</dbReference>
<dbReference type="InterPro" id="IPR006094">
    <property type="entry name" value="Oxid_FAD_bind_N"/>
</dbReference>
<comment type="caution">
    <text evidence="5">The sequence shown here is derived from an EMBL/GenBank/DDBJ whole genome shotgun (WGS) entry which is preliminary data.</text>
</comment>
<dbReference type="InterPro" id="IPR016164">
    <property type="entry name" value="FAD-linked_Oxase-like_C"/>
</dbReference>
<sequence length="441" mass="45163">MTATIVTPTDLRSACEAFTESRGKVRIQGAGTASAWAGAADAADVVVDATALTGIRTYNPADMTVSVGAGTPLAQLHDEAARHGQRIAFDGARVRRGATVGGLIATADSGPLALGFGSMRDLVIGATVVLADGTPARTGGHVIKNVAGYDLAKLMHGSYGTYGLLTEVVLRLHPTPEAQRTVALDCTLADATGHTRSLLAAAQEPVSLEWADGTLLVRIEGTADGTETRTRSLATLTGGRVLADDEAADAWERHARLVDDATVRIGCRPSRLPGVLDRFGAPAAAGLATGVATLSLPADRVDQVHDAVTDVGGTSVTRGAAGSQARPWGQQPSALRVLQAVKRELDPARRLDSGRFGSWFDSPAATSEADVDAVPESSATTPATGPLAHERAMGRGSADTALTDGASAASPPDPTLRTTSLTRTPTDSGGEGPTGTEQEDS</sequence>
<keyword evidence="6" id="KW-1185">Reference proteome</keyword>
<proteinExistence type="predicted"/>
<dbReference type="Pfam" id="PF01565">
    <property type="entry name" value="FAD_binding_4"/>
    <property type="match status" value="1"/>
</dbReference>
<dbReference type="GO" id="GO:0003824">
    <property type="term" value="F:catalytic activity"/>
    <property type="evidence" value="ECO:0007669"/>
    <property type="project" value="InterPro"/>
</dbReference>
<evidence type="ECO:0000313" key="6">
    <source>
        <dbReference type="Proteomes" id="UP000550714"/>
    </source>
</evidence>
<feature type="compositionally biased region" description="Low complexity" evidence="3">
    <location>
        <begin position="415"/>
        <end position="427"/>
    </location>
</feature>
<dbReference type="SUPFAM" id="SSF56176">
    <property type="entry name" value="FAD-binding/transporter-associated domain-like"/>
    <property type="match status" value="1"/>
</dbReference>
<accession>A0A839RVC6</accession>
<dbReference type="RefSeq" id="WP_183646659.1">
    <property type="nucleotide sequence ID" value="NZ_JACHWU010000001.1"/>
</dbReference>
<dbReference type="InterPro" id="IPR016169">
    <property type="entry name" value="FAD-bd_PCMH_sub2"/>
</dbReference>
<dbReference type="PROSITE" id="PS51387">
    <property type="entry name" value="FAD_PCMH"/>
    <property type="match status" value="1"/>
</dbReference>
<gene>
    <name evidence="5" type="ORF">FHS23_000351</name>
</gene>
<dbReference type="Gene3D" id="3.30.465.10">
    <property type="match status" value="1"/>
</dbReference>
<evidence type="ECO:0000256" key="3">
    <source>
        <dbReference type="SAM" id="MobiDB-lite"/>
    </source>
</evidence>
<dbReference type="Proteomes" id="UP000550714">
    <property type="component" value="Unassembled WGS sequence"/>
</dbReference>
<dbReference type="GO" id="GO:0071949">
    <property type="term" value="F:FAD binding"/>
    <property type="evidence" value="ECO:0007669"/>
    <property type="project" value="InterPro"/>
</dbReference>
<evidence type="ECO:0000259" key="4">
    <source>
        <dbReference type="PROSITE" id="PS51387"/>
    </source>
</evidence>
<reference evidence="5 6" key="1">
    <citation type="submission" date="2020-08" db="EMBL/GenBank/DDBJ databases">
        <title>Genomic Encyclopedia of Type Strains, Phase III (KMG-III): the genomes of soil and plant-associated and newly described type strains.</title>
        <authorList>
            <person name="Whitman W."/>
        </authorList>
    </citation>
    <scope>NUCLEOTIDE SEQUENCE [LARGE SCALE GENOMIC DNA]</scope>
    <source>
        <strain evidence="5 6">CECT 8577</strain>
    </source>
</reference>
<protein>
    <submittedName>
        <fullName evidence="5">Glycolate oxidase FAD binding subunit</fullName>
    </submittedName>
</protein>
<dbReference type="InterPro" id="IPR036318">
    <property type="entry name" value="FAD-bd_PCMH-like_sf"/>
</dbReference>
<dbReference type="PANTHER" id="PTHR11748:SF103">
    <property type="entry name" value="GLYCOLATE OXIDASE SUBUNIT GLCE"/>
    <property type="match status" value="1"/>
</dbReference>
<feature type="region of interest" description="Disordered" evidence="3">
    <location>
        <begin position="351"/>
        <end position="441"/>
    </location>
</feature>
<keyword evidence="2" id="KW-0274">FAD</keyword>
<evidence type="ECO:0000256" key="2">
    <source>
        <dbReference type="ARBA" id="ARBA00022827"/>
    </source>
</evidence>
<name>A0A839RVC6_9PSEU</name>
<dbReference type="SUPFAM" id="SSF55103">
    <property type="entry name" value="FAD-linked oxidases, C-terminal domain"/>
    <property type="match status" value="1"/>
</dbReference>
<organism evidence="5 6">
    <name type="scientific">Prauserella isguenensis</name>
    <dbReference type="NCBI Taxonomy" id="1470180"/>
    <lineage>
        <taxon>Bacteria</taxon>
        <taxon>Bacillati</taxon>
        <taxon>Actinomycetota</taxon>
        <taxon>Actinomycetes</taxon>
        <taxon>Pseudonocardiales</taxon>
        <taxon>Pseudonocardiaceae</taxon>
        <taxon>Prauserella</taxon>
    </lineage>
</organism>
<dbReference type="AlphaFoldDB" id="A0A839RVC6"/>
<evidence type="ECO:0000313" key="5">
    <source>
        <dbReference type="EMBL" id="MBB3049356.1"/>
    </source>
</evidence>